<dbReference type="AlphaFoldDB" id="A0A6C0IXR1"/>
<dbReference type="PANTHER" id="PTHR21727:SF0">
    <property type="entry name" value="MRNA (2'-O-METHYLADENOSINE-N(6)-)-METHYLTRANSFERASE"/>
    <property type="match status" value="1"/>
</dbReference>
<feature type="domain" description="PCIF1 WW" evidence="1">
    <location>
        <begin position="286"/>
        <end position="433"/>
    </location>
</feature>
<dbReference type="InterPro" id="IPR039881">
    <property type="entry name" value="PCIF1-like"/>
</dbReference>
<name>A0A6C0IXR1_9ZZZZ</name>
<dbReference type="PANTHER" id="PTHR21727">
    <property type="entry name" value="PHOSPHORYLATED CTD INTERACTING FACTOR 1"/>
    <property type="match status" value="1"/>
</dbReference>
<dbReference type="EMBL" id="MN740283">
    <property type="protein sequence ID" value="QHT97852.1"/>
    <property type="molecule type" value="Genomic_DNA"/>
</dbReference>
<protein>
    <recommendedName>
        <fullName evidence="1">PCIF1 WW domain-containing protein</fullName>
    </recommendedName>
</protein>
<sequence length="472" mass="53530">MTDLAQLVDTYYRSVNELANSLEQSLPVLTRGPSIQDLESISDYLNAVEKILSQVHQSIHDRLGIPVPAKSAQQTLLRGDLRFLIDAYYRNGTELVTSLRRDLPVLASGASIELLDKIDRSIYQAAQMISGLTRQVHEVLEANLLDREVLRYRFVLAMSEVASKGEDARTSYEAKNILERWLLNLANDKDPSAPDPIFSVGKLADNYPATEKMRAEFREKKIDPERRVPQILKLGREYLTVTQVPKTSKCRVDGRKISVAEFSFTYPEDRVQLLLSKAPASLICPMVVRYACLLPRGQQWATPSAVYEYLVTNYGVSVEGFASPLNSRIITLSQPGLGFCSLFPDTDAPFGSLGDFFQADFTGRSVMANPPFVPAVMDRMVQKIEDQINRGGSVRFFVVVPEWTDAQFYLDMMKSPHRLFDFQLPGNHYYYVDLEGNRISVKFNSHFFVLGTPDHRGDYSRLRDDLLRIYEQ</sequence>
<dbReference type="GO" id="GO:0016422">
    <property type="term" value="F:mRNA (2'-O-methyladenosine-N6-)-methyltransferase activity"/>
    <property type="evidence" value="ECO:0007669"/>
    <property type="project" value="InterPro"/>
</dbReference>
<dbReference type="GO" id="GO:0005634">
    <property type="term" value="C:nucleus"/>
    <property type="evidence" value="ECO:0007669"/>
    <property type="project" value="TreeGrafter"/>
</dbReference>
<dbReference type="GO" id="GO:0099122">
    <property type="term" value="F:RNA polymerase II C-terminal domain binding"/>
    <property type="evidence" value="ECO:0007669"/>
    <property type="project" value="InterPro"/>
</dbReference>
<organism evidence="2">
    <name type="scientific">viral metagenome</name>
    <dbReference type="NCBI Taxonomy" id="1070528"/>
    <lineage>
        <taxon>unclassified sequences</taxon>
        <taxon>metagenomes</taxon>
        <taxon>organismal metagenomes</taxon>
    </lineage>
</organism>
<reference evidence="2" key="1">
    <citation type="journal article" date="2020" name="Nature">
        <title>Giant virus diversity and host interactions through global metagenomics.</title>
        <authorList>
            <person name="Schulz F."/>
            <person name="Roux S."/>
            <person name="Paez-Espino D."/>
            <person name="Jungbluth S."/>
            <person name="Walsh D.A."/>
            <person name="Denef V.J."/>
            <person name="McMahon K.D."/>
            <person name="Konstantinidis K.T."/>
            <person name="Eloe-Fadrosh E.A."/>
            <person name="Kyrpides N.C."/>
            <person name="Woyke T."/>
        </authorList>
    </citation>
    <scope>NUCLEOTIDE SEQUENCE</scope>
    <source>
        <strain evidence="2">GVMAG-M-3300025572-1</strain>
    </source>
</reference>
<accession>A0A6C0IXR1</accession>
<dbReference type="Pfam" id="PF12237">
    <property type="entry name" value="PCIF1_WW"/>
    <property type="match status" value="1"/>
</dbReference>
<dbReference type="InterPro" id="IPR022035">
    <property type="entry name" value="PCIF1_WW"/>
</dbReference>
<evidence type="ECO:0000259" key="1">
    <source>
        <dbReference type="Pfam" id="PF12237"/>
    </source>
</evidence>
<evidence type="ECO:0000313" key="2">
    <source>
        <dbReference type="EMBL" id="QHT97852.1"/>
    </source>
</evidence>
<proteinExistence type="predicted"/>